<evidence type="ECO:0000256" key="2">
    <source>
        <dbReference type="SAM" id="MobiDB-lite"/>
    </source>
</evidence>
<dbReference type="RefSeq" id="WP_382234868.1">
    <property type="nucleotide sequence ID" value="NZ_JBHTCC010000002.1"/>
</dbReference>
<dbReference type="InterPro" id="IPR029787">
    <property type="entry name" value="Nucleotide_cyclase"/>
</dbReference>
<keyword evidence="3" id="KW-1133">Transmembrane helix</keyword>
<sequence>MLTLASILATTALLSLAMLLMLASLLRTGIAGIREWFFSNICLIVALPLFILRDAIPDLLSIILANALLITACCGYYAGCARFLGRPPHLHRLAIVIAILTAVMAIWTYGDNNFVIRVLAITTFNALIFTATAIILLRHRPLNRHPHPYWFAASVALLFAICQMLRGAYFGVIEPPDNLMSFDTIWNVALLSIGAVALPTMTMAAVMMVHDAMLASVEDAANHDHMTGAVSRRWLETIAREQIMRAHRTGKSLSLLIIDLDHFKHINDTHGHAVGDEVLREFARITIASLRDGDALGRLGGEEFGVLLPNTDTEVAIKIANRLREQSQQHVISGSFGACNYSISIGVATVRTGENFDILSARADRALYFAKNNGRNRVEAERDEEKDEGRQGENYMNAAT</sequence>
<keyword evidence="3" id="KW-0472">Membrane</keyword>
<feature type="region of interest" description="Disordered" evidence="2">
    <location>
        <begin position="376"/>
        <end position="400"/>
    </location>
</feature>
<dbReference type="Gene3D" id="3.30.70.270">
    <property type="match status" value="1"/>
</dbReference>
<dbReference type="InterPro" id="IPR050469">
    <property type="entry name" value="Diguanylate_Cyclase"/>
</dbReference>
<dbReference type="NCBIfam" id="TIGR00254">
    <property type="entry name" value="GGDEF"/>
    <property type="match status" value="1"/>
</dbReference>
<dbReference type="GO" id="GO:0052621">
    <property type="term" value="F:diguanylate cyclase activity"/>
    <property type="evidence" value="ECO:0007669"/>
    <property type="project" value="UniProtKB-EC"/>
</dbReference>
<keyword evidence="3" id="KW-0812">Transmembrane</keyword>
<accession>A0ABW2J816</accession>
<keyword evidence="6" id="KW-1185">Reference proteome</keyword>
<keyword evidence="5" id="KW-0548">Nucleotidyltransferase</keyword>
<evidence type="ECO:0000256" key="1">
    <source>
        <dbReference type="ARBA" id="ARBA00012528"/>
    </source>
</evidence>
<evidence type="ECO:0000256" key="3">
    <source>
        <dbReference type="SAM" id="Phobius"/>
    </source>
</evidence>
<feature type="domain" description="GGDEF" evidence="4">
    <location>
        <begin position="251"/>
        <end position="383"/>
    </location>
</feature>
<dbReference type="EMBL" id="JBHTCC010000002">
    <property type="protein sequence ID" value="MFC7299126.1"/>
    <property type="molecule type" value="Genomic_DNA"/>
</dbReference>
<dbReference type="PANTHER" id="PTHR45138:SF24">
    <property type="entry name" value="DIGUANYLATE CYCLASE DGCC-RELATED"/>
    <property type="match status" value="1"/>
</dbReference>
<evidence type="ECO:0000313" key="6">
    <source>
        <dbReference type="Proteomes" id="UP001596379"/>
    </source>
</evidence>
<feature type="transmembrane region" description="Helical" evidence="3">
    <location>
        <begin position="37"/>
        <end position="53"/>
    </location>
</feature>
<dbReference type="CDD" id="cd01949">
    <property type="entry name" value="GGDEF"/>
    <property type="match status" value="1"/>
</dbReference>
<keyword evidence="5" id="KW-0808">Transferase</keyword>
<reference evidence="6" key="1">
    <citation type="journal article" date="2019" name="Int. J. Syst. Evol. Microbiol.">
        <title>The Global Catalogue of Microorganisms (GCM) 10K type strain sequencing project: providing services to taxonomists for standard genome sequencing and annotation.</title>
        <authorList>
            <consortium name="The Broad Institute Genomics Platform"/>
            <consortium name="The Broad Institute Genome Sequencing Center for Infectious Disease"/>
            <person name="Wu L."/>
            <person name="Ma J."/>
        </authorList>
    </citation>
    <scope>NUCLEOTIDE SEQUENCE [LARGE SCALE GENOMIC DNA]</scope>
    <source>
        <strain evidence="6">CCUG 36956</strain>
    </source>
</reference>
<feature type="transmembrane region" description="Helical" evidence="3">
    <location>
        <begin position="115"/>
        <end position="137"/>
    </location>
</feature>
<comment type="caution">
    <text evidence="5">The sequence shown here is derived from an EMBL/GenBank/DDBJ whole genome shotgun (WGS) entry which is preliminary data.</text>
</comment>
<evidence type="ECO:0000313" key="5">
    <source>
        <dbReference type="EMBL" id="MFC7299126.1"/>
    </source>
</evidence>
<dbReference type="InterPro" id="IPR043128">
    <property type="entry name" value="Rev_trsase/Diguanyl_cyclase"/>
</dbReference>
<organism evidence="5 6">
    <name type="scientific">Herminiimonas aquatilis</name>
    <dbReference type="NCBI Taxonomy" id="345342"/>
    <lineage>
        <taxon>Bacteria</taxon>
        <taxon>Pseudomonadati</taxon>
        <taxon>Pseudomonadota</taxon>
        <taxon>Betaproteobacteria</taxon>
        <taxon>Burkholderiales</taxon>
        <taxon>Oxalobacteraceae</taxon>
        <taxon>Herminiimonas</taxon>
    </lineage>
</organism>
<dbReference type="Pfam" id="PF00990">
    <property type="entry name" value="GGDEF"/>
    <property type="match status" value="1"/>
</dbReference>
<dbReference type="SMART" id="SM00267">
    <property type="entry name" value="GGDEF"/>
    <property type="match status" value="1"/>
</dbReference>
<feature type="transmembrane region" description="Helical" evidence="3">
    <location>
        <begin position="90"/>
        <end position="109"/>
    </location>
</feature>
<dbReference type="InterPro" id="IPR000160">
    <property type="entry name" value="GGDEF_dom"/>
</dbReference>
<feature type="transmembrane region" description="Helical" evidence="3">
    <location>
        <begin position="59"/>
        <end position="78"/>
    </location>
</feature>
<proteinExistence type="predicted"/>
<dbReference type="PANTHER" id="PTHR45138">
    <property type="entry name" value="REGULATORY COMPONENTS OF SENSORY TRANSDUCTION SYSTEM"/>
    <property type="match status" value="1"/>
</dbReference>
<feature type="transmembrane region" description="Helical" evidence="3">
    <location>
        <begin position="149"/>
        <end position="172"/>
    </location>
</feature>
<dbReference type="EC" id="2.7.7.65" evidence="1"/>
<dbReference type="PROSITE" id="PS50887">
    <property type="entry name" value="GGDEF"/>
    <property type="match status" value="1"/>
</dbReference>
<dbReference type="Proteomes" id="UP001596379">
    <property type="component" value="Unassembled WGS sequence"/>
</dbReference>
<protein>
    <recommendedName>
        <fullName evidence="1">diguanylate cyclase</fullName>
        <ecNumber evidence="1">2.7.7.65</ecNumber>
    </recommendedName>
</protein>
<dbReference type="SUPFAM" id="SSF55073">
    <property type="entry name" value="Nucleotide cyclase"/>
    <property type="match status" value="1"/>
</dbReference>
<feature type="transmembrane region" description="Helical" evidence="3">
    <location>
        <begin position="184"/>
        <end position="206"/>
    </location>
</feature>
<evidence type="ECO:0000259" key="4">
    <source>
        <dbReference type="PROSITE" id="PS50887"/>
    </source>
</evidence>
<feature type="transmembrane region" description="Helical" evidence="3">
    <location>
        <begin position="6"/>
        <end position="25"/>
    </location>
</feature>
<gene>
    <name evidence="5" type="ORF">ACFQO0_11835</name>
</gene>
<name>A0ABW2J816_9BURK</name>